<dbReference type="Proteomes" id="UP000535182">
    <property type="component" value="Unassembled WGS sequence"/>
</dbReference>
<reference evidence="1 2" key="1">
    <citation type="submission" date="2020-08" db="EMBL/GenBank/DDBJ databases">
        <title>Genomic Encyclopedia of Type Strains, Phase IV (KMG-V): Genome sequencing to study the core and pangenomes of soil and plant-associated prokaryotes.</title>
        <authorList>
            <person name="Whitman W."/>
        </authorList>
    </citation>
    <scope>NUCLEOTIDE SEQUENCE [LARGE SCALE GENOMIC DNA]</scope>
    <source>
        <strain evidence="1 2">X5P2</strain>
    </source>
</reference>
<organism evidence="1 2">
    <name type="scientific">Tunturiibacter gelidiferens</name>
    <dbReference type="NCBI Taxonomy" id="3069689"/>
    <lineage>
        <taxon>Bacteria</taxon>
        <taxon>Pseudomonadati</taxon>
        <taxon>Acidobacteriota</taxon>
        <taxon>Terriglobia</taxon>
        <taxon>Terriglobales</taxon>
        <taxon>Acidobacteriaceae</taxon>
        <taxon>Tunturiibacter</taxon>
    </lineage>
</organism>
<dbReference type="AlphaFoldDB" id="A0A9X0QBX6"/>
<dbReference type="RefSeq" id="WP_183974108.1">
    <property type="nucleotide sequence ID" value="NZ_JACHEB010000002.1"/>
</dbReference>
<sequence length="67" mass="7470">MQSQLPLASPSSPIQSIVISTEALRSLIAKRVVERPPYFAFNVKLPLYLPKRNLPHPTIVNTFAAQL</sequence>
<name>A0A9X0QBX6_9BACT</name>
<accession>A0A9X0QBX6</accession>
<keyword evidence="2" id="KW-1185">Reference proteome</keyword>
<evidence type="ECO:0000313" key="1">
    <source>
        <dbReference type="EMBL" id="MBB5327424.1"/>
    </source>
</evidence>
<protein>
    <submittedName>
        <fullName evidence="1">Uncharacterized protein</fullName>
    </submittedName>
</protein>
<evidence type="ECO:0000313" key="2">
    <source>
        <dbReference type="Proteomes" id="UP000535182"/>
    </source>
</evidence>
<gene>
    <name evidence="1" type="ORF">HDF14_001029</name>
</gene>
<dbReference type="EMBL" id="JACHEB010000002">
    <property type="protein sequence ID" value="MBB5327424.1"/>
    <property type="molecule type" value="Genomic_DNA"/>
</dbReference>
<comment type="caution">
    <text evidence="1">The sequence shown here is derived from an EMBL/GenBank/DDBJ whole genome shotgun (WGS) entry which is preliminary data.</text>
</comment>
<proteinExistence type="predicted"/>